<dbReference type="InterPro" id="IPR010920">
    <property type="entry name" value="LSM_dom_sf"/>
</dbReference>
<dbReference type="AlphaFoldDB" id="A0AAD2DBB3"/>
<comment type="subunit">
    <text evidence="9">LSm subunits form a heteromer with a doughnut shape.</text>
</comment>
<comment type="caution">
    <text evidence="11">The sequence shown here is derived from an EMBL/GenBank/DDBJ whole genome shotgun (WGS) entry which is preliminary data.</text>
</comment>
<comment type="similarity">
    <text evidence="2 9">Belongs to the snRNP Sm proteins family.</text>
</comment>
<reference evidence="11" key="1">
    <citation type="submission" date="2023-07" db="EMBL/GenBank/DDBJ databases">
        <authorList>
            <consortium name="AG Swart"/>
            <person name="Singh M."/>
            <person name="Singh A."/>
            <person name="Seah K."/>
            <person name="Emmerich C."/>
        </authorList>
    </citation>
    <scope>NUCLEOTIDE SEQUENCE</scope>
    <source>
        <strain evidence="11">DP1</strain>
    </source>
</reference>
<protein>
    <recommendedName>
        <fullName evidence="9">U6 snRNA-associated Sm-like protein LSm8</fullName>
    </recommendedName>
</protein>
<keyword evidence="8 9" id="KW-0687">Ribonucleoprotein</keyword>
<dbReference type="GO" id="GO:0005688">
    <property type="term" value="C:U6 snRNP"/>
    <property type="evidence" value="ECO:0007669"/>
    <property type="project" value="UniProtKB-UniRule"/>
</dbReference>
<evidence type="ECO:0000256" key="5">
    <source>
        <dbReference type="ARBA" id="ARBA00022884"/>
    </source>
</evidence>
<dbReference type="GO" id="GO:0046540">
    <property type="term" value="C:U4/U6 x U5 tri-snRNP complex"/>
    <property type="evidence" value="ECO:0007669"/>
    <property type="project" value="UniProtKB-UniRule"/>
</dbReference>
<evidence type="ECO:0000256" key="4">
    <source>
        <dbReference type="ARBA" id="ARBA00022728"/>
    </source>
</evidence>
<dbReference type="GO" id="GO:0071011">
    <property type="term" value="C:precatalytic spliceosome"/>
    <property type="evidence" value="ECO:0007669"/>
    <property type="project" value="TreeGrafter"/>
</dbReference>
<dbReference type="InterPro" id="IPR047575">
    <property type="entry name" value="Sm"/>
</dbReference>
<proteinExistence type="inferred from homology"/>
<keyword evidence="7 9" id="KW-0539">Nucleus</keyword>
<accession>A0AAD2DBB3</accession>
<evidence type="ECO:0000313" key="11">
    <source>
        <dbReference type="EMBL" id="CAI2386196.1"/>
    </source>
</evidence>
<name>A0AAD2DBB3_EUPCR</name>
<evidence type="ECO:0000313" key="12">
    <source>
        <dbReference type="Proteomes" id="UP001295684"/>
    </source>
</evidence>
<dbReference type="PANTHER" id="PTHR15588:SF9">
    <property type="entry name" value="U6 SNRNA-ASSOCIATED SM-LIKE PROTEIN LSM8"/>
    <property type="match status" value="1"/>
</dbReference>
<dbReference type="PROSITE" id="PS52002">
    <property type="entry name" value="SM"/>
    <property type="match status" value="1"/>
</dbReference>
<evidence type="ECO:0000259" key="10">
    <source>
        <dbReference type="PROSITE" id="PS52002"/>
    </source>
</evidence>
<sequence>MATDFFQDIMNDVVNVITNDGRNFVGTLISYDQKMNIILTDCNERVYESKDVPVEAVKMNLYSIRGDNIATIGKIEMDIEEDIDYNQVKAEPINPTHIF</sequence>
<evidence type="ECO:0000256" key="1">
    <source>
        <dbReference type="ARBA" id="ARBA00004123"/>
    </source>
</evidence>
<keyword evidence="6 9" id="KW-0508">mRNA splicing</keyword>
<evidence type="ECO:0000256" key="8">
    <source>
        <dbReference type="ARBA" id="ARBA00023274"/>
    </source>
</evidence>
<dbReference type="Pfam" id="PF01423">
    <property type="entry name" value="LSM"/>
    <property type="match status" value="1"/>
</dbReference>
<evidence type="ECO:0000256" key="6">
    <source>
        <dbReference type="ARBA" id="ARBA00023187"/>
    </source>
</evidence>
<dbReference type="InterPro" id="IPR034103">
    <property type="entry name" value="Lsm8"/>
</dbReference>
<comment type="subcellular location">
    <subcellularLocation>
        <location evidence="1 9">Nucleus</location>
    </subcellularLocation>
</comment>
<gene>
    <name evidence="9" type="primary">LSM8</name>
    <name evidence="11" type="ORF">ECRASSUSDP1_LOCUS27802</name>
</gene>
<evidence type="ECO:0000256" key="9">
    <source>
        <dbReference type="RuleBase" id="RU365048"/>
    </source>
</evidence>
<dbReference type="CDD" id="cd01727">
    <property type="entry name" value="LSm8"/>
    <property type="match status" value="1"/>
</dbReference>
<dbReference type="InterPro" id="IPR044642">
    <property type="entry name" value="PTHR15588"/>
</dbReference>
<dbReference type="EMBL" id="CAMPGE010028687">
    <property type="protein sequence ID" value="CAI2386196.1"/>
    <property type="molecule type" value="Genomic_DNA"/>
</dbReference>
<keyword evidence="3 9" id="KW-0507">mRNA processing</keyword>
<dbReference type="SMART" id="SM00651">
    <property type="entry name" value="Sm"/>
    <property type="match status" value="1"/>
</dbReference>
<dbReference type="GO" id="GO:0000398">
    <property type="term" value="P:mRNA splicing, via spliceosome"/>
    <property type="evidence" value="ECO:0007669"/>
    <property type="project" value="UniProtKB-UniRule"/>
</dbReference>
<keyword evidence="5 9" id="KW-0694">RNA-binding</keyword>
<dbReference type="Gene3D" id="2.30.30.100">
    <property type="match status" value="1"/>
</dbReference>
<keyword evidence="12" id="KW-1185">Reference proteome</keyword>
<dbReference type="Proteomes" id="UP001295684">
    <property type="component" value="Unassembled WGS sequence"/>
</dbReference>
<dbReference type="PANTHER" id="PTHR15588">
    <property type="entry name" value="LSM1"/>
    <property type="match status" value="1"/>
</dbReference>
<evidence type="ECO:0000256" key="3">
    <source>
        <dbReference type="ARBA" id="ARBA00022664"/>
    </source>
</evidence>
<feature type="domain" description="Sm" evidence="10">
    <location>
        <begin position="1"/>
        <end position="78"/>
    </location>
</feature>
<dbReference type="GO" id="GO:0003729">
    <property type="term" value="F:mRNA binding"/>
    <property type="evidence" value="ECO:0007669"/>
    <property type="project" value="TreeGrafter"/>
</dbReference>
<dbReference type="InterPro" id="IPR001163">
    <property type="entry name" value="Sm_dom_euk/arc"/>
</dbReference>
<keyword evidence="4 9" id="KW-0747">Spliceosome</keyword>
<evidence type="ECO:0000256" key="7">
    <source>
        <dbReference type="ARBA" id="ARBA00023242"/>
    </source>
</evidence>
<comment type="function">
    <text evidence="9">Plays role in pre-mRNA splicing as component of the U4/U6-U5 tri-snRNP complex that is involved in spliceosome assembly, and as component of the precatalytic spliceosome (spliceosome B complex). The heptameric LSM2-8 complex binds specifically to the 3'-terminal U-tract of U6 snRNA.</text>
</comment>
<organism evidence="11 12">
    <name type="scientific">Euplotes crassus</name>
    <dbReference type="NCBI Taxonomy" id="5936"/>
    <lineage>
        <taxon>Eukaryota</taxon>
        <taxon>Sar</taxon>
        <taxon>Alveolata</taxon>
        <taxon>Ciliophora</taxon>
        <taxon>Intramacronucleata</taxon>
        <taxon>Spirotrichea</taxon>
        <taxon>Hypotrichia</taxon>
        <taxon>Euplotida</taxon>
        <taxon>Euplotidae</taxon>
        <taxon>Moneuplotes</taxon>
    </lineage>
</organism>
<evidence type="ECO:0000256" key="2">
    <source>
        <dbReference type="ARBA" id="ARBA00006850"/>
    </source>
</evidence>
<dbReference type="SUPFAM" id="SSF50182">
    <property type="entry name" value="Sm-like ribonucleoproteins"/>
    <property type="match status" value="1"/>
</dbReference>